<feature type="compositionally biased region" description="Polar residues" evidence="2">
    <location>
        <begin position="379"/>
        <end position="396"/>
    </location>
</feature>
<feature type="compositionally biased region" description="Acidic residues" evidence="2">
    <location>
        <begin position="397"/>
        <end position="415"/>
    </location>
</feature>
<dbReference type="AlphaFoldDB" id="K3W5H8"/>
<keyword evidence="4" id="KW-1185">Reference proteome</keyword>
<evidence type="ECO:0000256" key="2">
    <source>
        <dbReference type="SAM" id="MobiDB-lite"/>
    </source>
</evidence>
<dbReference type="OMA" id="INFEMDY"/>
<feature type="coiled-coil region" evidence="1">
    <location>
        <begin position="105"/>
        <end position="156"/>
    </location>
</feature>
<proteinExistence type="predicted"/>
<feature type="coiled-coil region" evidence="1">
    <location>
        <begin position="284"/>
        <end position="311"/>
    </location>
</feature>
<dbReference type="InParanoid" id="K3W5H8"/>
<reference evidence="3" key="3">
    <citation type="submission" date="2015-02" db="UniProtKB">
        <authorList>
            <consortium name="EnsemblProtists"/>
        </authorList>
    </citation>
    <scope>IDENTIFICATION</scope>
    <source>
        <strain evidence="3">DAOM BR144</strain>
    </source>
</reference>
<feature type="coiled-coil region" evidence="1">
    <location>
        <begin position="208"/>
        <end position="235"/>
    </location>
</feature>
<dbReference type="EMBL" id="GL376636">
    <property type="status" value="NOT_ANNOTATED_CDS"/>
    <property type="molecule type" value="Genomic_DNA"/>
</dbReference>
<evidence type="ECO:0000256" key="1">
    <source>
        <dbReference type="SAM" id="Coils"/>
    </source>
</evidence>
<dbReference type="STRING" id="431595.K3W5H8"/>
<dbReference type="EnsemblProtists" id="PYU1_T000219">
    <property type="protein sequence ID" value="PYU1_T000219"/>
    <property type="gene ID" value="PYU1_G000219"/>
</dbReference>
<protein>
    <submittedName>
        <fullName evidence="3">Uncharacterized protein</fullName>
    </submittedName>
</protein>
<reference evidence="4" key="2">
    <citation type="submission" date="2010-04" db="EMBL/GenBank/DDBJ databases">
        <authorList>
            <person name="Buell R."/>
            <person name="Hamilton J."/>
            <person name="Hostetler J."/>
        </authorList>
    </citation>
    <scope>NUCLEOTIDE SEQUENCE [LARGE SCALE GENOMIC DNA]</scope>
    <source>
        <strain evidence="4">DAOM:BR144</strain>
    </source>
</reference>
<accession>K3W5H8</accession>
<dbReference type="VEuPathDB" id="FungiDB:PYU1_G000219"/>
<sequence>AFTPPPNQSAIPTLRGRRSSSDVTQSIGSRIVDLFGLDLDEDELKSGLPQLRQQVGEKNGTSSAFLQSRIMSQEKTVAMLQEKLSSLSVLLKSIDHEKKQIQASLEVKDKRIELQQMKIKQLEKLTAQYNSQSHELQSLRAKLDDEEQLRITTQKQLEAAIAAAKSPQQQDQETQTNDLKEKDAVKKEGWLGEDIASQLSPRSINFEMDYMAQTVERLQGQVEDQQRELTTLQDQHLAVVAERNAFKSKTNELGKELRKLVNANRSLADIESQLAERSQLAMQLAVSKAEAKRASDESKEYKDALECVMKQQGMGNKDKDTQRVLSQNLDLQRVVHQLTDSLNESKEQMAAMKSINSALMEKLQHLQPDARGSILFESPMNSPSSVESARINPTFSSDEEDDDDNDDEEEEEKDQ</sequence>
<dbReference type="Proteomes" id="UP000019132">
    <property type="component" value="Unassembled WGS sequence"/>
</dbReference>
<dbReference type="eggNOG" id="ENOG502QUHK">
    <property type="taxonomic scope" value="Eukaryota"/>
</dbReference>
<feature type="region of interest" description="Disordered" evidence="2">
    <location>
        <begin position="370"/>
        <end position="415"/>
    </location>
</feature>
<evidence type="ECO:0000313" key="3">
    <source>
        <dbReference type="EnsemblProtists" id="PYU1_T000219"/>
    </source>
</evidence>
<reference evidence="4" key="1">
    <citation type="journal article" date="2010" name="Genome Biol.">
        <title>Genome sequence of the necrotrophic plant pathogen Pythium ultimum reveals original pathogenicity mechanisms and effector repertoire.</title>
        <authorList>
            <person name="Levesque C.A."/>
            <person name="Brouwer H."/>
            <person name="Cano L."/>
            <person name="Hamilton J.P."/>
            <person name="Holt C."/>
            <person name="Huitema E."/>
            <person name="Raffaele S."/>
            <person name="Robideau G.P."/>
            <person name="Thines M."/>
            <person name="Win J."/>
            <person name="Zerillo M.M."/>
            <person name="Beakes G.W."/>
            <person name="Boore J.L."/>
            <person name="Busam D."/>
            <person name="Dumas B."/>
            <person name="Ferriera S."/>
            <person name="Fuerstenberg S.I."/>
            <person name="Gachon C.M."/>
            <person name="Gaulin E."/>
            <person name="Govers F."/>
            <person name="Grenville-Briggs L."/>
            <person name="Horner N."/>
            <person name="Hostetler J."/>
            <person name="Jiang R.H."/>
            <person name="Johnson J."/>
            <person name="Krajaejun T."/>
            <person name="Lin H."/>
            <person name="Meijer H.J."/>
            <person name="Moore B."/>
            <person name="Morris P."/>
            <person name="Phuntmart V."/>
            <person name="Puiu D."/>
            <person name="Shetty J."/>
            <person name="Stajich J.E."/>
            <person name="Tripathy S."/>
            <person name="Wawra S."/>
            <person name="van West P."/>
            <person name="Whitty B.R."/>
            <person name="Coutinho P.M."/>
            <person name="Henrissat B."/>
            <person name="Martin F."/>
            <person name="Thomas P.D."/>
            <person name="Tyler B.M."/>
            <person name="De Vries R.P."/>
            <person name="Kamoun S."/>
            <person name="Yandell M."/>
            <person name="Tisserat N."/>
            <person name="Buell C.R."/>
        </authorList>
    </citation>
    <scope>NUCLEOTIDE SEQUENCE</scope>
    <source>
        <strain evidence="4">DAOM:BR144</strain>
    </source>
</reference>
<keyword evidence="1" id="KW-0175">Coiled coil</keyword>
<evidence type="ECO:0000313" key="4">
    <source>
        <dbReference type="Proteomes" id="UP000019132"/>
    </source>
</evidence>
<feature type="region of interest" description="Disordered" evidence="2">
    <location>
        <begin position="1"/>
        <end position="22"/>
    </location>
</feature>
<feature type="compositionally biased region" description="Polar residues" evidence="2">
    <location>
        <begin position="166"/>
        <end position="177"/>
    </location>
</feature>
<name>K3W5H8_GLOUD</name>
<feature type="region of interest" description="Disordered" evidence="2">
    <location>
        <begin position="160"/>
        <end position="180"/>
    </location>
</feature>
<dbReference type="HOGENOM" id="CLU_663237_0_0_1"/>
<organism evidence="3 4">
    <name type="scientific">Globisporangium ultimum (strain ATCC 200006 / CBS 805.95 / DAOM BR144)</name>
    <name type="common">Pythium ultimum</name>
    <dbReference type="NCBI Taxonomy" id="431595"/>
    <lineage>
        <taxon>Eukaryota</taxon>
        <taxon>Sar</taxon>
        <taxon>Stramenopiles</taxon>
        <taxon>Oomycota</taxon>
        <taxon>Peronosporomycetes</taxon>
        <taxon>Pythiales</taxon>
        <taxon>Pythiaceae</taxon>
        <taxon>Globisporangium</taxon>
    </lineage>
</organism>